<evidence type="ECO:0000313" key="3">
    <source>
        <dbReference type="Proteomes" id="UP000566819"/>
    </source>
</evidence>
<protein>
    <submittedName>
        <fullName evidence="2">Uncharacterized protein</fullName>
    </submittedName>
</protein>
<feature type="region of interest" description="Disordered" evidence="1">
    <location>
        <begin position="138"/>
        <end position="168"/>
    </location>
</feature>
<comment type="caution">
    <text evidence="2">The sequence shown here is derived from an EMBL/GenBank/DDBJ whole genome shotgun (WGS) entry which is preliminary data.</text>
</comment>
<evidence type="ECO:0000313" key="2">
    <source>
        <dbReference type="EMBL" id="KAF4632695.1"/>
    </source>
</evidence>
<sequence length="168" mass="19049">MSSLNDGVAKALEDQSPIRIFLDPLTSLFDSTDYRRSVDQFVQNQVRDILQSSTPNNKPLLRLLVIEIWGKRTFIVVDVNHHAYDSHTAHDPSKNNLVVYRIKVRRDGGCVMISRDTRLDRRVNERVADLHRLNGVNASPPYLADHSPGADPIQYTSPRPLSFSSTNK</sequence>
<feature type="compositionally biased region" description="Polar residues" evidence="1">
    <location>
        <begin position="154"/>
        <end position="168"/>
    </location>
</feature>
<dbReference type="EMBL" id="JAAMPI010000325">
    <property type="protein sequence ID" value="KAF4632695.1"/>
    <property type="molecule type" value="Genomic_DNA"/>
</dbReference>
<reference evidence="2 3" key="1">
    <citation type="submission" date="2020-03" db="EMBL/GenBank/DDBJ databases">
        <title>Draft Genome Sequence of Cudoniella acicularis.</title>
        <authorList>
            <person name="Buettner E."/>
            <person name="Kellner H."/>
        </authorList>
    </citation>
    <scope>NUCLEOTIDE SEQUENCE [LARGE SCALE GENOMIC DNA]</scope>
    <source>
        <strain evidence="2 3">DSM 108380</strain>
    </source>
</reference>
<organism evidence="2 3">
    <name type="scientific">Cudoniella acicularis</name>
    <dbReference type="NCBI Taxonomy" id="354080"/>
    <lineage>
        <taxon>Eukaryota</taxon>
        <taxon>Fungi</taxon>
        <taxon>Dikarya</taxon>
        <taxon>Ascomycota</taxon>
        <taxon>Pezizomycotina</taxon>
        <taxon>Leotiomycetes</taxon>
        <taxon>Helotiales</taxon>
        <taxon>Tricladiaceae</taxon>
        <taxon>Cudoniella</taxon>
    </lineage>
</organism>
<proteinExistence type="predicted"/>
<accession>A0A8H4RPP0</accession>
<name>A0A8H4RPP0_9HELO</name>
<gene>
    <name evidence="2" type="ORF">G7Y89_g5432</name>
</gene>
<dbReference type="Proteomes" id="UP000566819">
    <property type="component" value="Unassembled WGS sequence"/>
</dbReference>
<dbReference type="AlphaFoldDB" id="A0A8H4RPP0"/>
<keyword evidence="3" id="KW-1185">Reference proteome</keyword>
<evidence type="ECO:0000256" key="1">
    <source>
        <dbReference type="SAM" id="MobiDB-lite"/>
    </source>
</evidence>
<dbReference type="OrthoDB" id="4358740at2759"/>